<gene>
    <name evidence="2" type="ORF">HYN69_18670</name>
</gene>
<keyword evidence="2" id="KW-0614">Plasmid</keyword>
<accession>A0A2S0US36</accession>
<keyword evidence="3" id="KW-1185">Reference proteome</keyword>
<dbReference type="GO" id="GO:0016740">
    <property type="term" value="F:transferase activity"/>
    <property type="evidence" value="ECO:0007669"/>
    <property type="project" value="UniProtKB-KW"/>
</dbReference>
<dbReference type="Proteomes" id="UP000244496">
    <property type="component" value="Plasmid unnamed1"/>
</dbReference>
<protein>
    <submittedName>
        <fullName evidence="2">Glycosyltransferase family 1 protein</fullName>
    </submittedName>
</protein>
<dbReference type="RefSeq" id="WP_108437429.1">
    <property type="nucleotide sequence ID" value="NZ_CP028919.1"/>
</dbReference>
<evidence type="ECO:0000313" key="3">
    <source>
        <dbReference type="Proteomes" id="UP000244496"/>
    </source>
</evidence>
<dbReference type="InterPro" id="IPR055259">
    <property type="entry name" value="YkvP/CgeB_Glyco_trans-like"/>
</dbReference>
<dbReference type="OrthoDB" id="429264at2"/>
<dbReference type="AlphaFoldDB" id="A0A2S0US36"/>
<name>A0A2S0US36_9RHOB</name>
<sequence length="333" mass="38228">MLRELRLRTKRSIREHVVGGYEPLLKKTRLTETYDMLFYVCQFLEEVQEIEQIEGWRDRAGTAIIFVLESWTSTFDEYPREMRVLSKFDHVFVLNGSCVGKLQARIGAPVSQLNTATDCLRAAPSHPRPARSIDLLCIGRSDPVQHSQLQKAATAMGLFYHHEIWKKSWTDDWAGVRRQNAEMIKRSKYFLVWAPMAWRQKWKDGTSQDNALSTRYFEGAAGGAVILGSRPDCPEFDAAFDWPDAVIPLTDDPRALLSALDRDPLRVFRARHANVTQSLRRHDWAHRWLQILTTLGLAPTPAHIQRLTTLSDLSRGIDFIPARHGLKLERGLR</sequence>
<proteinExistence type="predicted"/>
<reference evidence="2 3" key="1">
    <citation type="submission" date="2018-04" db="EMBL/GenBank/DDBJ databases">
        <title>Genome sequencing of Gemmobacter.</title>
        <authorList>
            <person name="Yi H."/>
            <person name="Baek M.-G."/>
        </authorList>
    </citation>
    <scope>NUCLEOTIDE SEQUENCE [LARGE SCALE GENOMIC DNA]</scope>
    <source>
        <strain evidence="2 3">HYN0069</strain>
        <plasmid evidence="3">Plasmid unnamed1</plasmid>
    </source>
</reference>
<dbReference type="Pfam" id="PF13524">
    <property type="entry name" value="Glyco_trans_1_2"/>
    <property type="match status" value="1"/>
</dbReference>
<feature type="domain" description="Spore protein YkvP/CgeB glycosyl transferase-like" evidence="1">
    <location>
        <begin position="163"/>
        <end position="292"/>
    </location>
</feature>
<geneLocation type="plasmid" evidence="2">
    <name>unnamed1</name>
</geneLocation>
<dbReference type="KEGG" id="geh:HYN69_18670"/>
<dbReference type="EMBL" id="CP028919">
    <property type="protein sequence ID" value="AWB50624.1"/>
    <property type="molecule type" value="Genomic_DNA"/>
</dbReference>
<evidence type="ECO:0000259" key="1">
    <source>
        <dbReference type="Pfam" id="PF13524"/>
    </source>
</evidence>
<evidence type="ECO:0000313" key="2">
    <source>
        <dbReference type="EMBL" id="AWB50624.1"/>
    </source>
</evidence>
<organism evidence="2 3">
    <name type="scientific">Paragemmobacter aquarius</name>
    <dbReference type="NCBI Taxonomy" id="2169400"/>
    <lineage>
        <taxon>Bacteria</taxon>
        <taxon>Pseudomonadati</taxon>
        <taxon>Pseudomonadota</taxon>
        <taxon>Alphaproteobacteria</taxon>
        <taxon>Rhodobacterales</taxon>
        <taxon>Paracoccaceae</taxon>
        <taxon>Paragemmobacter</taxon>
    </lineage>
</organism>
<keyword evidence="2" id="KW-0808">Transferase</keyword>